<evidence type="ECO:0000313" key="2">
    <source>
        <dbReference type="EMBL" id="KAF6109510.1"/>
    </source>
</evidence>
<comment type="caution">
    <text evidence="2">The sequence shown here is derived from an EMBL/GenBank/DDBJ whole genome shotgun (WGS) entry which is preliminary data.</text>
</comment>
<dbReference type="AlphaFoldDB" id="A0A834E6D0"/>
<proteinExistence type="predicted"/>
<sequence length="128" mass="14666">MRVDKALQHLNYLSPRHGRQEEVGNHAPEVPFTRSEQEKKRQGHMGSRVLFYWTSVKTEFADTTSSSRGLLQGSAKFEQDPCEDTVPYSKQVRSVTTSRPTTFYSSHPVRPFPSITMQLNHSYFVSTT</sequence>
<evidence type="ECO:0000256" key="1">
    <source>
        <dbReference type="SAM" id="MobiDB-lite"/>
    </source>
</evidence>
<accession>A0A834E6D0</accession>
<feature type="region of interest" description="Disordered" evidence="1">
    <location>
        <begin position="12"/>
        <end position="44"/>
    </location>
</feature>
<gene>
    <name evidence="2" type="ORF">HJG60_010783</name>
</gene>
<reference evidence="2 3" key="1">
    <citation type="journal article" date="2020" name="Nature">
        <title>Six reference-quality genomes reveal evolution of bat adaptations.</title>
        <authorList>
            <person name="Jebb D."/>
            <person name="Huang Z."/>
            <person name="Pippel M."/>
            <person name="Hughes G.M."/>
            <person name="Lavrichenko K."/>
            <person name="Devanna P."/>
            <person name="Winkler S."/>
            <person name="Jermiin L.S."/>
            <person name="Skirmuntt E.C."/>
            <person name="Katzourakis A."/>
            <person name="Burkitt-Gray L."/>
            <person name="Ray D.A."/>
            <person name="Sullivan K.A.M."/>
            <person name="Roscito J.G."/>
            <person name="Kirilenko B.M."/>
            <person name="Davalos L.M."/>
            <person name="Corthals A.P."/>
            <person name="Power M.L."/>
            <person name="Jones G."/>
            <person name="Ransome R.D."/>
            <person name="Dechmann D.K.N."/>
            <person name="Locatelli A.G."/>
            <person name="Puechmaille S.J."/>
            <person name="Fedrigo O."/>
            <person name="Jarvis E.D."/>
            <person name="Hiller M."/>
            <person name="Vernes S.C."/>
            <person name="Myers E.W."/>
            <person name="Teeling E.C."/>
        </authorList>
    </citation>
    <scope>NUCLEOTIDE SEQUENCE [LARGE SCALE GENOMIC DNA]</scope>
    <source>
        <strain evidence="2">Bat1K_MPI-CBG_1</strain>
    </source>
</reference>
<evidence type="ECO:0000313" key="3">
    <source>
        <dbReference type="Proteomes" id="UP000664940"/>
    </source>
</evidence>
<organism evidence="2 3">
    <name type="scientific">Phyllostomus discolor</name>
    <name type="common">pale spear-nosed bat</name>
    <dbReference type="NCBI Taxonomy" id="89673"/>
    <lineage>
        <taxon>Eukaryota</taxon>
        <taxon>Metazoa</taxon>
        <taxon>Chordata</taxon>
        <taxon>Craniata</taxon>
        <taxon>Vertebrata</taxon>
        <taxon>Euteleostomi</taxon>
        <taxon>Mammalia</taxon>
        <taxon>Eutheria</taxon>
        <taxon>Laurasiatheria</taxon>
        <taxon>Chiroptera</taxon>
        <taxon>Yangochiroptera</taxon>
        <taxon>Phyllostomidae</taxon>
        <taxon>Phyllostominae</taxon>
        <taxon>Phyllostomus</taxon>
    </lineage>
</organism>
<dbReference type="EMBL" id="JABVXQ010000005">
    <property type="protein sequence ID" value="KAF6109510.1"/>
    <property type="molecule type" value="Genomic_DNA"/>
</dbReference>
<name>A0A834E6D0_9CHIR</name>
<dbReference type="Proteomes" id="UP000664940">
    <property type="component" value="Unassembled WGS sequence"/>
</dbReference>
<protein>
    <submittedName>
        <fullName evidence="2">Uncharacterized protein</fullName>
    </submittedName>
</protein>